<protein>
    <submittedName>
        <fullName evidence="3">2TM domain-containing protein</fullName>
    </submittedName>
</protein>
<feature type="transmembrane region" description="Helical" evidence="1">
    <location>
        <begin position="23"/>
        <end position="42"/>
    </location>
</feature>
<keyword evidence="1" id="KW-0472">Membrane</keyword>
<dbReference type="Pfam" id="PF13239">
    <property type="entry name" value="2TM"/>
    <property type="match status" value="1"/>
</dbReference>
<evidence type="ECO:0000313" key="4">
    <source>
        <dbReference type="Proteomes" id="UP001231197"/>
    </source>
</evidence>
<evidence type="ECO:0000313" key="3">
    <source>
        <dbReference type="EMBL" id="MDN3493395.1"/>
    </source>
</evidence>
<dbReference type="EMBL" id="JASDDK010000004">
    <property type="protein sequence ID" value="MDN3493395.1"/>
    <property type="molecule type" value="Genomic_DNA"/>
</dbReference>
<evidence type="ECO:0000256" key="1">
    <source>
        <dbReference type="SAM" id="Phobius"/>
    </source>
</evidence>
<keyword evidence="4" id="KW-1185">Reference proteome</keyword>
<accession>A0ABT7ZWK7</accession>
<feature type="domain" description="2TM" evidence="2">
    <location>
        <begin position="12"/>
        <end position="100"/>
    </location>
</feature>
<reference evidence="3 4" key="1">
    <citation type="journal article" date="2023" name="Int. J. Syst. Evol. Microbiol.">
        <title>Winogradskyella bathintestinalis sp. nov., isolated from the intestine of the deep-sea loosejaw dragonfish, Malacosteus niger.</title>
        <authorList>
            <person name="Uniacke-Lowe S."/>
            <person name="Johnson C.N."/>
            <person name="Stanton C."/>
            <person name="Hill C."/>
            <person name="Ross P."/>
        </authorList>
    </citation>
    <scope>NUCLEOTIDE SEQUENCE [LARGE SCALE GENOMIC DNA]</scope>
    <source>
        <strain evidence="3 4">APC 3343</strain>
    </source>
</reference>
<dbReference type="InterPro" id="IPR025698">
    <property type="entry name" value="2TM_dom"/>
</dbReference>
<organism evidence="3 4">
    <name type="scientific">Winogradskyella bathintestinalis</name>
    <dbReference type="NCBI Taxonomy" id="3035208"/>
    <lineage>
        <taxon>Bacteria</taxon>
        <taxon>Pseudomonadati</taxon>
        <taxon>Bacteroidota</taxon>
        <taxon>Flavobacteriia</taxon>
        <taxon>Flavobacteriales</taxon>
        <taxon>Flavobacteriaceae</taxon>
        <taxon>Winogradskyella</taxon>
    </lineage>
</organism>
<dbReference type="Proteomes" id="UP001231197">
    <property type="component" value="Unassembled WGS sequence"/>
</dbReference>
<keyword evidence="1" id="KW-1133">Transmembrane helix</keyword>
<keyword evidence="1" id="KW-0812">Transmembrane</keyword>
<feature type="transmembrane region" description="Helical" evidence="1">
    <location>
        <begin position="62"/>
        <end position="86"/>
    </location>
</feature>
<evidence type="ECO:0000259" key="2">
    <source>
        <dbReference type="Pfam" id="PF13239"/>
    </source>
</evidence>
<dbReference type="RefSeq" id="WP_290207055.1">
    <property type="nucleotide sequence ID" value="NZ_JASDDK010000004.1"/>
</dbReference>
<comment type="caution">
    <text evidence="3">The sequence shown here is derived from an EMBL/GenBank/DDBJ whole genome shotgun (WGS) entry which is preliminary data.</text>
</comment>
<proteinExistence type="predicted"/>
<sequence>METRDSNLKFLKAKNKVEKLKRFYIHSVVYIVINCVITMVKLMTNLNNDETFREALFDFSIIISWLVWGIALALHGFLVFILPLIIGEDWEEQKIEQYMNEELQND</sequence>
<gene>
    <name evidence="3" type="ORF">QMA06_11745</name>
</gene>
<name>A0ABT7ZWK7_9FLAO</name>